<name>A0A239TM28_9FIRM</name>
<organism evidence="1 2">
    <name type="scientific">Megamonas hypermegale</name>
    <dbReference type="NCBI Taxonomy" id="158847"/>
    <lineage>
        <taxon>Bacteria</taxon>
        <taxon>Bacillati</taxon>
        <taxon>Bacillota</taxon>
        <taxon>Negativicutes</taxon>
        <taxon>Selenomonadales</taxon>
        <taxon>Selenomonadaceae</taxon>
        <taxon>Megamonas</taxon>
    </lineage>
</organism>
<reference evidence="1 2" key="1">
    <citation type="submission" date="2017-06" db="EMBL/GenBank/DDBJ databases">
        <authorList>
            <consortium name="Pathogen Informatics"/>
        </authorList>
    </citation>
    <scope>NUCLEOTIDE SEQUENCE [LARGE SCALE GENOMIC DNA]</scope>
    <source>
        <strain evidence="1 2">NCTC10570</strain>
    </source>
</reference>
<evidence type="ECO:0000313" key="1">
    <source>
        <dbReference type="EMBL" id="SNU98941.1"/>
    </source>
</evidence>
<accession>A0A239TM28</accession>
<sequence>MSKICPVCHTIFKVRNNHHTYCCSHCRKIHHKTVYYDKKRPEHKHVQNAKIIRMFYCHKCKKQVLVTDEKDRRKKFCSPRCEKLYWKHPRQKIIKNTI</sequence>
<dbReference type="AlphaFoldDB" id="A0A239TM28"/>
<gene>
    <name evidence="1" type="ORF">SAMEA4364220_01019</name>
</gene>
<protein>
    <recommendedName>
        <fullName evidence="3">MYND finger</fullName>
    </recommendedName>
</protein>
<evidence type="ECO:0000313" key="2">
    <source>
        <dbReference type="Proteomes" id="UP000215383"/>
    </source>
</evidence>
<proteinExistence type="predicted"/>
<dbReference type="OrthoDB" id="1625495at2"/>
<dbReference type="RefSeq" id="WP_071601713.1">
    <property type="nucleotide sequence ID" value="NZ_JACJJR010000016.1"/>
</dbReference>
<keyword evidence="2" id="KW-1185">Reference proteome</keyword>
<evidence type="ECO:0008006" key="3">
    <source>
        <dbReference type="Google" id="ProtNLM"/>
    </source>
</evidence>
<dbReference type="EMBL" id="LT906446">
    <property type="protein sequence ID" value="SNU98941.1"/>
    <property type="molecule type" value="Genomic_DNA"/>
</dbReference>
<dbReference type="Proteomes" id="UP000215383">
    <property type="component" value="Chromosome 1"/>
</dbReference>